<evidence type="ECO:0000259" key="1">
    <source>
        <dbReference type="Pfam" id="PF00294"/>
    </source>
</evidence>
<dbReference type="InterPro" id="IPR011611">
    <property type="entry name" value="PfkB_dom"/>
</dbReference>
<reference evidence="2 3" key="1">
    <citation type="submission" date="2024-10" db="EMBL/GenBank/DDBJ databases">
        <title>The Natural Products Discovery Center: Release of the First 8490 Sequenced Strains for Exploring Actinobacteria Biosynthetic Diversity.</title>
        <authorList>
            <person name="Kalkreuter E."/>
            <person name="Kautsar S.A."/>
            <person name="Yang D."/>
            <person name="Bader C.D."/>
            <person name="Teijaro C.N."/>
            <person name="Fluegel L."/>
            <person name="Davis C.M."/>
            <person name="Simpson J.R."/>
            <person name="Lauterbach L."/>
            <person name="Steele A.D."/>
            <person name="Gui C."/>
            <person name="Meng S."/>
            <person name="Li G."/>
            <person name="Viehrig K."/>
            <person name="Ye F."/>
            <person name="Su P."/>
            <person name="Kiefer A.F."/>
            <person name="Nichols A."/>
            <person name="Cepeda A.J."/>
            <person name="Yan W."/>
            <person name="Fan B."/>
            <person name="Jiang Y."/>
            <person name="Adhikari A."/>
            <person name="Zheng C.-J."/>
            <person name="Schuster L."/>
            <person name="Cowan T.M."/>
            <person name="Smanski M.J."/>
            <person name="Chevrette M.G."/>
            <person name="De Carvalho L.P.S."/>
            <person name="Shen B."/>
        </authorList>
    </citation>
    <scope>NUCLEOTIDE SEQUENCE [LARGE SCALE GENOMIC DNA]</scope>
    <source>
        <strain evidence="2 3">NPDC049639</strain>
    </source>
</reference>
<accession>A0ABW8AQP2</accession>
<dbReference type="Proteomes" id="UP001612915">
    <property type="component" value="Unassembled WGS sequence"/>
</dbReference>
<gene>
    <name evidence="2" type="ORF">ACIB24_16555</name>
</gene>
<protein>
    <submittedName>
        <fullName evidence="2">PfkB family carbohydrate kinase</fullName>
    </submittedName>
</protein>
<dbReference type="GO" id="GO:0016301">
    <property type="term" value="F:kinase activity"/>
    <property type="evidence" value="ECO:0007669"/>
    <property type="project" value="UniProtKB-KW"/>
</dbReference>
<evidence type="ECO:0000313" key="2">
    <source>
        <dbReference type="EMBL" id="MFI7588684.1"/>
    </source>
</evidence>
<feature type="domain" description="Carbohydrate kinase PfkB" evidence="1">
    <location>
        <begin position="5"/>
        <end position="176"/>
    </location>
</feature>
<keyword evidence="2" id="KW-0808">Transferase</keyword>
<organism evidence="2 3">
    <name type="scientific">Spongisporangium articulatum</name>
    <dbReference type="NCBI Taxonomy" id="3362603"/>
    <lineage>
        <taxon>Bacteria</taxon>
        <taxon>Bacillati</taxon>
        <taxon>Actinomycetota</taxon>
        <taxon>Actinomycetes</taxon>
        <taxon>Kineosporiales</taxon>
        <taxon>Kineosporiaceae</taxon>
        <taxon>Spongisporangium</taxon>
    </lineage>
</organism>
<dbReference type="PANTHER" id="PTHR42774">
    <property type="entry name" value="PHOSPHOTRANSFERASE SYSTEM TRANSPORT PROTEIN"/>
    <property type="match status" value="1"/>
</dbReference>
<sequence>MRAGVFVGLATLDVVHRVARRPAADEKVTALAQSVTAGGPAANAAVTYAALGGTATLVTALGRGPVARVVAEDLRAAGVEVLDVAPDDDRGPPVAAVTVLDGTGERSVASVDAIATGFEPPSGLGPLVAGADVVLVDGHHPTLARAACEAARPAGVDVVVDAGRWKPVFAQVFPLATDVVCSPAFRLDDGSPAGPGLAPTVVVTAGGDPVRWWQGERAGAVVVPAVAVRDTLGAGDVFHGAYAFHRELDLEQRIRRSIALAGERVQATGPQAWRDRLGRRRR</sequence>
<name>A0ABW8AQP2_9ACTN</name>
<dbReference type="InterPro" id="IPR029056">
    <property type="entry name" value="Ribokinase-like"/>
</dbReference>
<dbReference type="PANTHER" id="PTHR42774:SF3">
    <property type="entry name" value="KETOHEXOKINASE"/>
    <property type="match status" value="1"/>
</dbReference>
<dbReference type="Pfam" id="PF00294">
    <property type="entry name" value="PfkB"/>
    <property type="match status" value="2"/>
</dbReference>
<dbReference type="EMBL" id="JBITLV010000005">
    <property type="protein sequence ID" value="MFI7588684.1"/>
    <property type="molecule type" value="Genomic_DNA"/>
</dbReference>
<dbReference type="Gene3D" id="3.40.1190.20">
    <property type="match status" value="1"/>
</dbReference>
<dbReference type="RefSeq" id="WP_398282626.1">
    <property type="nucleotide sequence ID" value="NZ_JBITLV010000005.1"/>
</dbReference>
<evidence type="ECO:0000313" key="3">
    <source>
        <dbReference type="Proteomes" id="UP001612915"/>
    </source>
</evidence>
<feature type="domain" description="Carbohydrate kinase PfkB" evidence="1">
    <location>
        <begin position="198"/>
        <end position="272"/>
    </location>
</feature>
<keyword evidence="2" id="KW-0418">Kinase</keyword>
<proteinExistence type="predicted"/>
<dbReference type="InterPro" id="IPR052562">
    <property type="entry name" value="Ketohexokinase-related"/>
</dbReference>
<comment type="caution">
    <text evidence="2">The sequence shown here is derived from an EMBL/GenBank/DDBJ whole genome shotgun (WGS) entry which is preliminary data.</text>
</comment>
<keyword evidence="3" id="KW-1185">Reference proteome</keyword>
<dbReference type="SUPFAM" id="SSF53613">
    <property type="entry name" value="Ribokinase-like"/>
    <property type="match status" value="1"/>
</dbReference>